<keyword evidence="2" id="KW-0489">Methyltransferase</keyword>
<evidence type="ECO:0000256" key="3">
    <source>
        <dbReference type="ARBA" id="ARBA00022679"/>
    </source>
</evidence>
<proteinExistence type="inferred from homology"/>
<keyword evidence="3" id="KW-0808">Transferase</keyword>
<dbReference type="GO" id="GO:0008757">
    <property type="term" value="F:S-adenosylmethionine-dependent methyltransferase activity"/>
    <property type="evidence" value="ECO:0007669"/>
    <property type="project" value="InterPro"/>
</dbReference>
<keyword evidence="6" id="KW-1185">Reference proteome</keyword>
<accession>A0A432Z548</accession>
<dbReference type="SUPFAM" id="SSF53335">
    <property type="entry name" value="S-adenosyl-L-methionine-dependent methyltransferases"/>
    <property type="match status" value="1"/>
</dbReference>
<evidence type="ECO:0000256" key="2">
    <source>
        <dbReference type="ARBA" id="ARBA00022603"/>
    </source>
</evidence>
<dbReference type="InterPro" id="IPR051052">
    <property type="entry name" value="Diverse_substrate_MTase"/>
</dbReference>
<dbReference type="PANTHER" id="PTHR44942:SF4">
    <property type="entry name" value="METHYLTRANSFERASE TYPE 11 DOMAIN-CONTAINING PROTEIN"/>
    <property type="match status" value="1"/>
</dbReference>
<evidence type="ECO:0000256" key="1">
    <source>
        <dbReference type="ARBA" id="ARBA00008361"/>
    </source>
</evidence>
<dbReference type="GO" id="GO:0032259">
    <property type="term" value="P:methylation"/>
    <property type="evidence" value="ECO:0007669"/>
    <property type="project" value="UniProtKB-KW"/>
</dbReference>
<protein>
    <submittedName>
        <fullName evidence="5">Biotin synthase</fullName>
    </submittedName>
</protein>
<evidence type="ECO:0000313" key="5">
    <source>
        <dbReference type="EMBL" id="RUO73024.1"/>
    </source>
</evidence>
<dbReference type="InterPro" id="IPR029063">
    <property type="entry name" value="SAM-dependent_MTases_sf"/>
</dbReference>
<dbReference type="PANTHER" id="PTHR44942">
    <property type="entry name" value="METHYLTRANSF_11 DOMAIN-CONTAINING PROTEIN"/>
    <property type="match status" value="1"/>
</dbReference>
<dbReference type="Pfam" id="PF08241">
    <property type="entry name" value="Methyltransf_11"/>
    <property type="match status" value="1"/>
</dbReference>
<gene>
    <name evidence="5" type="ORF">CWI78_00865</name>
</gene>
<name>A0A432Z548_9GAMM</name>
<comment type="similarity">
    <text evidence="1">Belongs to the methyltransferase superfamily.</text>
</comment>
<comment type="caution">
    <text evidence="5">The sequence shown here is derived from an EMBL/GenBank/DDBJ whole genome shotgun (WGS) entry which is preliminary data.</text>
</comment>
<organism evidence="5 6">
    <name type="scientific">Idiomarina ramblicola</name>
    <dbReference type="NCBI Taxonomy" id="263724"/>
    <lineage>
        <taxon>Bacteria</taxon>
        <taxon>Pseudomonadati</taxon>
        <taxon>Pseudomonadota</taxon>
        <taxon>Gammaproteobacteria</taxon>
        <taxon>Alteromonadales</taxon>
        <taxon>Idiomarinaceae</taxon>
        <taxon>Idiomarina</taxon>
    </lineage>
</organism>
<evidence type="ECO:0000259" key="4">
    <source>
        <dbReference type="Pfam" id="PF08241"/>
    </source>
</evidence>
<dbReference type="InterPro" id="IPR013216">
    <property type="entry name" value="Methyltransf_11"/>
</dbReference>
<reference evidence="6" key="1">
    <citation type="journal article" date="2018" name="Front. Microbiol.">
        <title>Genome-Based Analysis Reveals the Taxonomy and Diversity of the Family Idiomarinaceae.</title>
        <authorList>
            <person name="Liu Y."/>
            <person name="Lai Q."/>
            <person name="Shao Z."/>
        </authorList>
    </citation>
    <scope>NUCLEOTIDE SEQUENCE [LARGE SCALE GENOMIC DNA]</scope>
    <source>
        <strain evidence="6">R22</strain>
    </source>
</reference>
<evidence type="ECO:0000313" key="6">
    <source>
        <dbReference type="Proteomes" id="UP000288058"/>
    </source>
</evidence>
<dbReference type="EMBL" id="PIQC01000001">
    <property type="protein sequence ID" value="RUO73024.1"/>
    <property type="molecule type" value="Genomic_DNA"/>
</dbReference>
<dbReference type="OrthoDB" id="9760689at2"/>
<dbReference type="Proteomes" id="UP000288058">
    <property type="component" value="Unassembled WGS sequence"/>
</dbReference>
<dbReference type="Gene3D" id="3.40.50.150">
    <property type="entry name" value="Vaccinia Virus protein VP39"/>
    <property type="match status" value="1"/>
</dbReference>
<feature type="domain" description="Methyltransferase type 11" evidence="4">
    <location>
        <begin position="47"/>
        <end position="136"/>
    </location>
</feature>
<dbReference type="AlphaFoldDB" id="A0A432Z548"/>
<dbReference type="CDD" id="cd02440">
    <property type="entry name" value="AdoMet_MTases"/>
    <property type="match status" value="1"/>
</dbReference>
<sequence length="255" mass="28676">MKPMNFQPAVARQFNKAAKHYHQHADIQRLTASKLLSIGPDYASNALDVGCGPASTTADILTRADNYLGVDIAQAMLSKAVEDYPQLTWLNGEWEALPIADNTVDWIFANLSMQWVHDLERAMSEAYRVLKPGGVVTVNTVVEGTFSSFIKSWNAVDDLQHTQAFQTADGVQKEVTALNWQSADFSLDQHTQHFSNVRDLMVSIKGVGANYVRRTEHAGLMTHRRLQQLESAFERYRTMKGLPLEWSILNIKLIK</sequence>